<evidence type="ECO:0000256" key="5">
    <source>
        <dbReference type="ARBA" id="ARBA00022989"/>
    </source>
</evidence>
<evidence type="ECO:0000256" key="4">
    <source>
        <dbReference type="ARBA" id="ARBA00022792"/>
    </source>
</evidence>
<comment type="similarity">
    <text evidence="2 8">Belongs to the MICOS complex subunit Mic13 family.</text>
</comment>
<comment type="function">
    <text evidence="8">Component of the MICOS complex, a large protein complex of the mitochondrial inner membrane that plays crucial roles in the maintenance of crista junctions, inner membrane architecture, and formation of contact sites to the outer membrane.</text>
</comment>
<keyword evidence="5" id="KW-1133">Transmembrane helix</keyword>
<evidence type="ECO:0000256" key="3">
    <source>
        <dbReference type="ARBA" id="ARBA00022692"/>
    </source>
</evidence>
<keyword evidence="10" id="KW-1185">Reference proteome</keyword>
<name>A0A8S1BU53_9INSE</name>
<comment type="subcellular location">
    <subcellularLocation>
        <location evidence="1 8">Mitochondrion inner membrane</location>
        <topology evidence="1 8">Single-pass membrane protein</topology>
    </subcellularLocation>
</comment>
<sequence>MLSRLFSWSVRGGLAGGAVYYSTQEGLWGDAKTTISMYERTCDKTKSLVKDVPIEFPTVDVPRPTEIGAFCRVNWNKAVYAAFDGLSAAPKKIRQWTSCGYDSLVKLINEPPKPVQG</sequence>
<proteinExistence type="inferred from homology"/>
<protein>
    <recommendedName>
        <fullName evidence="8">MICOS complex subunit MIC13</fullName>
    </recommendedName>
</protein>
<accession>A0A8S1BU53</accession>
<organism evidence="9 10">
    <name type="scientific">Cloeon dipterum</name>
    <dbReference type="NCBI Taxonomy" id="197152"/>
    <lineage>
        <taxon>Eukaryota</taxon>
        <taxon>Metazoa</taxon>
        <taxon>Ecdysozoa</taxon>
        <taxon>Arthropoda</taxon>
        <taxon>Hexapoda</taxon>
        <taxon>Insecta</taxon>
        <taxon>Pterygota</taxon>
        <taxon>Palaeoptera</taxon>
        <taxon>Ephemeroptera</taxon>
        <taxon>Pisciforma</taxon>
        <taxon>Baetidae</taxon>
        <taxon>Cloeon</taxon>
    </lineage>
</organism>
<dbReference type="Pfam" id="PF15884">
    <property type="entry name" value="QIL1"/>
    <property type="match status" value="1"/>
</dbReference>
<evidence type="ECO:0000256" key="8">
    <source>
        <dbReference type="RuleBase" id="RU363009"/>
    </source>
</evidence>
<dbReference type="AlphaFoldDB" id="A0A8S1BU53"/>
<keyword evidence="3" id="KW-0812">Transmembrane</keyword>
<reference evidence="9 10" key="1">
    <citation type="submission" date="2020-04" db="EMBL/GenBank/DDBJ databases">
        <authorList>
            <person name="Alioto T."/>
            <person name="Alioto T."/>
            <person name="Gomez Garrido J."/>
        </authorList>
    </citation>
    <scope>NUCLEOTIDE SEQUENCE [LARGE SCALE GENOMIC DNA]</scope>
</reference>
<evidence type="ECO:0000256" key="1">
    <source>
        <dbReference type="ARBA" id="ARBA00004434"/>
    </source>
</evidence>
<dbReference type="PANTHER" id="PTHR31816:SF3">
    <property type="entry name" value="MICOS COMPLEX SUBUNIT MIC13"/>
    <property type="match status" value="1"/>
</dbReference>
<dbReference type="GO" id="GO:0044284">
    <property type="term" value="C:mitochondrial crista junction"/>
    <property type="evidence" value="ECO:0007669"/>
    <property type="project" value="TreeGrafter"/>
</dbReference>
<comment type="subunit">
    <text evidence="8">Component of the mitochondrial contact site and cristae organizing system (MICOS) complex.</text>
</comment>
<dbReference type="Proteomes" id="UP000494165">
    <property type="component" value="Unassembled WGS sequence"/>
</dbReference>
<dbReference type="OrthoDB" id="5948578at2759"/>
<keyword evidence="7" id="KW-0472">Membrane</keyword>
<dbReference type="EMBL" id="CADEPI010000004">
    <property type="protein sequence ID" value="CAB3360669.1"/>
    <property type="molecule type" value="Genomic_DNA"/>
</dbReference>
<keyword evidence="4 8" id="KW-0999">Mitochondrion inner membrane</keyword>
<keyword evidence="6 8" id="KW-0496">Mitochondrion</keyword>
<dbReference type="InterPro" id="IPR026769">
    <property type="entry name" value="Mic13"/>
</dbReference>
<evidence type="ECO:0000313" key="10">
    <source>
        <dbReference type="Proteomes" id="UP000494165"/>
    </source>
</evidence>
<gene>
    <name evidence="9" type="ORF">CLODIP_2_CD03240</name>
</gene>
<dbReference type="PANTHER" id="PTHR31816">
    <property type="entry name" value="MICOS COMPLEX SUBUNIT MIC13"/>
    <property type="match status" value="1"/>
</dbReference>
<comment type="caution">
    <text evidence="9">The sequence shown here is derived from an EMBL/GenBank/DDBJ whole genome shotgun (WGS) entry which is preliminary data.</text>
</comment>
<dbReference type="GO" id="GO:0042407">
    <property type="term" value="P:cristae formation"/>
    <property type="evidence" value="ECO:0007669"/>
    <property type="project" value="TreeGrafter"/>
</dbReference>
<evidence type="ECO:0000256" key="2">
    <source>
        <dbReference type="ARBA" id="ARBA00006771"/>
    </source>
</evidence>
<evidence type="ECO:0000313" key="9">
    <source>
        <dbReference type="EMBL" id="CAB3360669.1"/>
    </source>
</evidence>
<evidence type="ECO:0000256" key="6">
    <source>
        <dbReference type="ARBA" id="ARBA00023128"/>
    </source>
</evidence>
<dbReference type="GO" id="GO:0061617">
    <property type="term" value="C:MICOS complex"/>
    <property type="evidence" value="ECO:0007669"/>
    <property type="project" value="UniProtKB-UniRule"/>
</dbReference>
<evidence type="ECO:0000256" key="7">
    <source>
        <dbReference type="ARBA" id="ARBA00023136"/>
    </source>
</evidence>